<dbReference type="PANTHER" id="PTHR23345">
    <property type="entry name" value="VITELLOGENIN-RELATED"/>
    <property type="match status" value="1"/>
</dbReference>
<name>A0A6A4WIE0_AMPAM</name>
<dbReference type="Gene3D" id="2.20.50.20">
    <property type="entry name" value="Lipovitellin. Chain A, domain 3"/>
    <property type="match status" value="1"/>
</dbReference>
<protein>
    <submittedName>
        <fullName evidence="8">Apolipophorin</fullName>
    </submittedName>
</protein>
<dbReference type="SMART" id="SM00638">
    <property type="entry name" value="LPD_N"/>
    <property type="match status" value="1"/>
</dbReference>
<evidence type="ECO:0000256" key="6">
    <source>
        <dbReference type="SAM" id="SignalP"/>
    </source>
</evidence>
<keyword evidence="9" id="KW-1185">Reference proteome</keyword>
<dbReference type="AlphaFoldDB" id="A0A6A4WIE0"/>
<evidence type="ECO:0000256" key="4">
    <source>
        <dbReference type="ARBA" id="ARBA00023180"/>
    </source>
</evidence>
<dbReference type="InterPro" id="IPR015819">
    <property type="entry name" value="Lipid_transp_b-sht_shell"/>
</dbReference>
<dbReference type="SUPFAM" id="SSF56968">
    <property type="entry name" value="Lipovitellin-phosvitin complex, beta-sheet shell regions"/>
    <property type="match status" value="2"/>
</dbReference>
<dbReference type="InterPro" id="IPR015817">
    <property type="entry name" value="Vitellinogen_open_b-sht_sub1"/>
</dbReference>
<sequence>MGPPGVLGVLALLLVLQLAACQKPTKFKYTVGESYRYKYSASTASTVLGVTRKSTNLTLECDVIVHVITPCEHAITIENVQLNTVAEDQGSTVDRNIESDSFSSPLESYHLRGIVSTLQNSMDRIDLDYSDVERDVTGDCPVSYAVEGTDGAALVISKKRDLNACVGRFAHTSHIQGVGYSIKSPVQNIPVVASTSTCRQKVLTNRLTSVICEERHLLKPFSNDESGAVTITSQNLTLVPEDTANAGVSESKSASHTREKSLADAKALVEELCENDSEVRVESTTKFSQLIDDLRGMTHAEIRALHQHSPSICRHGQQLIEDALPVVSTAGSLNLMTDLIVDGKVTDRVANTWLLALNFIPSVDQEMLRIASGLLEVRNPAVATRARLAAGAVLYQYCRQHEKCDRDSVALETMEQLVRPLGADCRANSEEEERKVLLTLRAAGNAGLSPPSVVDTLNECFMSRDNPARIKVAAIEAFRRFSCTVRRDFMRAVFRDMAEDSEVRIAAYLGLMRCPSHQEVGLVRAALEREQVNQVGSFVWTHLMNLQETASPYQLEVQGLLADLHLQNKFSIDTRKYSRNFEISGFNSEYHVGASLDSNLVYSSKSYIPRSLNSNLTLQMFGESVNLLEVGARVEGMERLVESVFAPGGGLHNAAPEPLFRSRRDATQREKLEKIKADFDAAGRMGDPQAFFHMKVKQRNMVKQSREINPCLLLSGSCAFSSRNLFRLI</sequence>
<keyword evidence="2" id="KW-0758">Storage protein</keyword>
<evidence type="ECO:0000256" key="1">
    <source>
        <dbReference type="ARBA" id="ARBA00022729"/>
    </source>
</evidence>
<dbReference type="SUPFAM" id="SSF48431">
    <property type="entry name" value="Lipovitellin-phosvitin complex, superhelical domain"/>
    <property type="match status" value="1"/>
</dbReference>
<dbReference type="GO" id="GO:0005319">
    <property type="term" value="F:lipid transporter activity"/>
    <property type="evidence" value="ECO:0007669"/>
    <property type="project" value="InterPro"/>
</dbReference>
<dbReference type="EMBL" id="VIIS01000660">
    <property type="protein sequence ID" value="KAF0306535.1"/>
    <property type="molecule type" value="Genomic_DNA"/>
</dbReference>
<evidence type="ECO:0000259" key="7">
    <source>
        <dbReference type="PROSITE" id="PS51211"/>
    </source>
</evidence>
<proteinExistence type="predicted"/>
<evidence type="ECO:0000313" key="9">
    <source>
        <dbReference type="Proteomes" id="UP000440578"/>
    </source>
</evidence>
<dbReference type="OrthoDB" id="6484170at2759"/>
<feature type="signal peptide" evidence="6">
    <location>
        <begin position="1"/>
        <end position="21"/>
    </location>
</feature>
<dbReference type="InterPro" id="IPR001747">
    <property type="entry name" value="Vitellogenin_N"/>
</dbReference>
<keyword evidence="3" id="KW-1015">Disulfide bond</keyword>
<dbReference type="Gene3D" id="1.25.10.20">
    <property type="entry name" value="Vitellinogen, superhelical"/>
    <property type="match status" value="1"/>
</dbReference>
<gene>
    <name evidence="8" type="primary">APLP_2</name>
    <name evidence="8" type="ORF">FJT64_021979</name>
</gene>
<dbReference type="InterPro" id="IPR050733">
    <property type="entry name" value="Vitellogenin/Apolipophorin"/>
</dbReference>
<accession>A0A6A4WIE0</accession>
<evidence type="ECO:0000256" key="2">
    <source>
        <dbReference type="ARBA" id="ARBA00022761"/>
    </source>
</evidence>
<evidence type="ECO:0000313" key="8">
    <source>
        <dbReference type="EMBL" id="KAF0306535.1"/>
    </source>
</evidence>
<feature type="chain" id="PRO_5025668983" evidence="6">
    <location>
        <begin position="22"/>
        <end position="729"/>
    </location>
</feature>
<dbReference type="Pfam" id="PF01347">
    <property type="entry name" value="Vitellogenin_N"/>
    <property type="match status" value="2"/>
</dbReference>
<dbReference type="PANTHER" id="PTHR23345:SF15">
    <property type="entry name" value="VITELLOGENIN 1-RELATED"/>
    <property type="match status" value="1"/>
</dbReference>
<dbReference type="Pfam" id="PF09172">
    <property type="entry name" value="Vit_open_b-sht"/>
    <property type="match status" value="1"/>
</dbReference>
<keyword evidence="1 6" id="KW-0732">Signal</keyword>
<feature type="domain" description="Vitellogenin" evidence="7">
    <location>
        <begin position="29"/>
        <end position="612"/>
    </location>
</feature>
<dbReference type="Proteomes" id="UP000440578">
    <property type="component" value="Unassembled WGS sequence"/>
</dbReference>
<dbReference type="InterPro" id="IPR015816">
    <property type="entry name" value="Vitellinogen_b-sht_N"/>
</dbReference>
<evidence type="ECO:0000256" key="5">
    <source>
        <dbReference type="PROSITE-ProRule" id="PRU00557"/>
    </source>
</evidence>
<comment type="caution">
    <text evidence="5">Lacks conserved residue(s) required for the propagation of feature annotation.</text>
</comment>
<keyword evidence="4" id="KW-0325">Glycoprotein</keyword>
<evidence type="ECO:0000256" key="3">
    <source>
        <dbReference type="ARBA" id="ARBA00023157"/>
    </source>
</evidence>
<dbReference type="GO" id="GO:0045735">
    <property type="term" value="F:nutrient reservoir activity"/>
    <property type="evidence" value="ECO:0007669"/>
    <property type="project" value="UniProtKB-KW"/>
</dbReference>
<dbReference type="InterPro" id="IPR011030">
    <property type="entry name" value="Lipovitellin_superhlx_dom"/>
</dbReference>
<dbReference type="InterPro" id="IPR015255">
    <property type="entry name" value="Vitellinogen_open_b-sht"/>
</dbReference>
<comment type="caution">
    <text evidence="8">The sequence shown here is derived from an EMBL/GenBank/DDBJ whole genome shotgun (WGS) entry which is preliminary data.</text>
</comment>
<dbReference type="PROSITE" id="PS51211">
    <property type="entry name" value="VITELLOGENIN"/>
    <property type="match status" value="1"/>
</dbReference>
<dbReference type="Gene3D" id="2.30.230.10">
    <property type="entry name" value="Lipovitellin, beta-sheet shell regions, chain A"/>
    <property type="match status" value="2"/>
</dbReference>
<reference evidence="8 9" key="1">
    <citation type="submission" date="2019-07" db="EMBL/GenBank/DDBJ databases">
        <title>Draft genome assembly of a fouling barnacle, Amphibalanus amphitrite (Darwin, 1854): The first reference genome for Thecostraca.</title>
        <authorList>
            <person name="Kim W."/>
        </authorList>
    </citation>
    <scope>NUCLEOTIDE SEQUENCE [LARGE SCALE GENOMIC DNA]</scope>
    <source>
        <strain evidence="8">SNU_AA5</strain>
        <tissue evidence="8">Soma without cirri and trophi</tissue>
    </source>
</reference>
<organism evidence="8 9">
    <name type="scientific">Amphibalanus amphitrite</name>
    <name type="common">Striped barnacle</name>
    <name type="synonym">Balanus amphitrite</name>
    <dbReference type="NCBI Taxonomy" id="1232801"/>
    <lineage>
        <taxon>Eukaryota</taxon>
        <taxon>Metazoa</taxon>
        <taxon>Ecdysozoa</taxon>
        <taxon>Arthropoda</taxon>
        <taxon>Crustacea</taxon>
        <taxon>Multicrustacea</taxon>
        <taxon>Cirripedia</taxon>
        <taxon>Thoracica</taxon>
        <taxon>Thoracicalcarea</taxon>
        <taxon>Balanomorpha</taxon>
        <taxon>Balanoidea</taxon>
        <taxon>Balanidae</taxon>
        <taxon>Amphibalaninae</taxon>
        <taxon>Amphibalanus</taxon>
    </lineage>
</organism>